<accession>A0ABR8N111</accession>
<evidence type="ECO:0000256" key="2">
    <source>
        <dbReference type="ARBA" id="ARBA00022801"/>
    </source>
</evidence>
<evidence type="ECO:0000256" key="4">
    <source>
        <dbReference type="ARBA" id="ARBA00025742"/>
    </source>
</evidence>
<organism evidence="6 7">
    <name type="scientific">Paenibacillus terricola</name>
    <dbReference type="NCBI Taxonomy" id="2763503"/>
    <lineage>
        <taxon>Bacteria</taxon>
        <taxon>Bacillati</taxon>
        <taxon>Bacillota</taxon>
        <taxon>Bacilli</taxon>
        <taxon>Bacillales</taxon>
        <taxon>Paenibacillaceae</taxon>
        <taxon>Paenibacillus</taxon>
    </lineage>
</organism>
<sequence length="276" mass="30325">METIKFVHLTDTHMNAPQTDNMFSKFNLAGKVTRLFEHLRDTNVAPAFVIVTGDLSHEGVVEDYAYIREVLEQGSTMIGAPVYVVLGNHDHRTPFREGFLQQEGSEDAYFYSITINGLRLIGLNSQVPGQHHGRIDEQQLAWLEETLSVPAENGTIVALHHPLLSVNGMPDDHVLENRKQLGDVLVGTDVVGVLAGHVHSNNVGSYHGICSVAATGTAFAGELADGENFRMIDFLGYNLVTVNREGISVQSVVLPSSQEEYFRFPISMLAAETSNH</sequence>
<dbReference type="InterPro" id="IPR050884">
    <property type="entry name" value="CNP_phosphodiesterase-III"/>
</dbReference>
<proteinExistence type="inferred from homology"/>
<dbReference type="Pfam" id="PF00149">
    <property type="entry name" value="Metallophos"/>
    <property type="match status" value="1"/>
</dbReference>
<evidence type="ECO:0000313" key="7">
    <source>
        <dbReference type="Proteomes" id="UP000609346"/>
    </source>
</evidence>
<feature type="domain" description="Calcineurin-like phosphoesterase" evidence="5">
    <location>
        <begin position="4"/>
        <end position="200"/>
    </location>
</feature>
<evidence type="ECO:0000259" key="5">
    <source>
        <dbReference type="Pfam" id="PF00149"/>
    </source>
</evidence>
<keyword evidence="2" id="KW-0378">Hydrolase</keyword>
<evidence type="ECO:0000313" key="6">
    <source>
        <dbReference type="EMBL" id="MBD3921872.1"/>
    </source>
</evidence>
<dbReference type="RefSeq" id="WP_191206178.1">
    <property type="nucleotide sequence ID" value="NZ_JACXZA010000007.1"/>
</dbReference>
<keyword evidence="1" id="KW-0479">Metal-binding</keyword>
<comment type="caution">
    <text evidence="6">The sequence shown here is derived from an EMBL/GenBank/DDBJ whole genome shotgun (WGS) entry which is preliminary data.</text>
</comment>
<dbReference type="InterPro" id="IPR029052">
    <property type="entry name" value="Metallo-depent_PP-like"/>
</dbReference>
<dbReference type="SUPFAM" id="SSF56300">
    <property type="entry name" value="Metallo-dependent phosphatases"/>
    <property type="match status" value="1"/>
</dbReference>
<name>A0ABR8N111_9BACL</name>
<keyword evidence="3" id="KW-0408">Iron</keyword>
<reference evidence="6 7" key="1">
    <citation type="submission" date="2020-09" db="EMBL/GenBank/DDBJ databases">
        <title>Paenibacillus sp. strain PR3 16S rRNA gene Genome sequencing and assembly.</title>
        <authorList>
            <person name="Kim J."/>
        </authorList>
    </citation>
    <scope>NUCLEOTIDE SEQUENCE [LARGE SCALE GENOMIC DNA]</scope>
    <source>
        <strain evidence="6 7">PR3</strain>
    </source>
</reference>
<dbReference type="Gene3D" id="3.60.21.10">
    <property type="match status" value="1"/>
</dbReference>
<comment type="similarity">
    <text evidence="4">Belongs to the cyclic nucleotide phosphodiesterase class-III family.</text>
</comment>
<dbReference type="EMBL" id="JACXZA010000007">
    <property type="protein sequence ID" value="MBD3921872.1"/>
    <property type="molecule type" value="Genomic_DNA"/>
</dbReference>
<dbReference type="PANTHER" id="PTHR42988">
    <property type="entry name" value="PHOSPHOHYDROLASE"/>
    <property type="match status" value="1"/>
</dbReference>
<evidence type="ECO:0000256" key="1">
    <source>
        <dbReference type="ARBA" id="ARBA00022723"/>
    </source>
</evidence>
<protein>
    <submittedName>
        <fullName evidence="6">Metallophosphoesterase</fullName>
    </submittedName>
</protein>
<dbReference type="InterPro" id="IPR004843">
    <property type="entry name" value="Calcineurin-like_PHP"/>
</dbReference>
<evidence type="ECO:0000256" key="3">
    <source>
        <dbReference type="ARBA" id="ARBA00023004"/>
    </source>
</evidence>
<dbReference type="PANTHER" id="PTHR42988:SF2">
    <property type="entry name" value="CYCLIC NUCLEOTIDE PHOSPHODIESTERASE CBUA0032-RELATED"/>
    <property type="match status" value="1"/>
</dbReference>
<keyword evidence="7" id="KW-1185">Reference proteome</keyword>
<dbReference type="Proteomes" id="UP000609346">
    <property type="component" value="Unassembled WGS sequence"/>
</dbReference>
<gene>
    <name evidence="6" type="ORF">H8B09_24135</name>
</gene>